<dbReference type="RefSeq" id="WP_274924954.1">
    <property type="nucleotide sequence ID" value="NZ_JAKELO010000002.1"/>
</dbReference>
<organism evidence="1 2">
    <name type="scientific">Methanogenium marinum</name>
    <dbReference type="NCBI Taxonomy" id="348610"/>
    <lineage>
        <taxon>Archaea</taxon>
        <taxon>Methanobacteriati</taxon>
        <taxon>Methanobacteriota</taxon>
        <taxon>Stenosarchaea group</taxon>
        <taxon>Methanomicrobia</taxon>
        <taxon>Methanomicrobiales</taxon>
        <taxon>Methanomicrobiaceae</taxon>
        <taxon>Methanogenium</taxon>
    </lineage>
</organism>
<dbReference type="AlphaFoldDB" id="A0A9Q4PYP0"/>
<name>A0A9Q4PYP0_9EURY</name>
<dbReference type="EMBL" id="JAKELO010000002">
    <property type="protein sequence ID" value="MDE4908322.1"/>
    <property type="molecule type" value="Genomic_DNA"/>
</dbReference>
<gene>
    <name evidence="1" type="ORF">L0665_06825</name>
</gene>
<evidence type="ECO:0000313" key="1">
    <source>
        <dbReference type="EMBL" id="MDE4908322.1"/>
    </source>
</evidence>
<keyword evidence="2" id="KW-1185">Reference proteome</keyword>
<accession>A0A9Q4PYP0</accession>
<dbReference type="InterPro" id="IPR036388">
    <property type="entry name" value="WH-like_DNA-bd_sf"/>
</dbReference>
<dbReference type="Proteomes" id="UP001143747">
    <property type="component" value="Unassembled WGS sequence"/>
</dbReference>
<comment type="caution">
    <text evidence="1">The sequence shown here is derived from an EMBL/GenBank/DDBJ whole genome shotgun (WGS) entry which is preliminary data.</text>
</comment>
<evidence type="ECO:0000313" key="2">
    <source>
        <dbReference type="Proteomes" id="UP001143747"/>
    </source>
</evidence>
<dbReference type="Gene3D" id="1.10.10.10">
    <property type="entry name" value="Winged helix-like DNA-binding domain superfamily/Winged helix DNA-binding domain"/>
    <property type="match status" value="1"/>
</dbReference>
<proteinExistence type="predicted"/>
<dbReference type="Pfam" id="PF07900">
    <property type="entry name" value="DUF1670"/>
    <property type="match status" value="1"/>
</dbReference>
<protein>
    <submittedName>
        <fullName evidence="1">DUF1670 domain-containing protein</fullName>
    </submittedName>
</protein>
<dbReference type="InterPro" id="IPR012872">
    <property type="entry name" value="DUF1670"/>
</dbReference>
<sequence>MQMQRTETPSLRSAWTKTKEYQLLAILEEEYGFKHATSRSLVHLMNEFSEKPYGWHRGDMQIIYHAVDMRERPGRAIGDIPLRPVFLTISESDDAVAFETGGLQGMRRHKLIRLARESYDQGGLLTQHDLALLLTTSSRTIQRDIKELRTAGIRLPTRGAIYEYGHIPSIRSVCVDRFLCGEDIDNTANECGVSPDMVRKYHRQFTDTVVLYARSYRVNEIIDVTGVPEKVLGEFLILYECHKNRKTTRLNELFTRYTPGIIQRPAPFAPR</sequence>
<reference evidence="1" key="1">
    <citation type="submission" date="2022-01" db="EMBL/GenBank/DDBJ databases">
        <title>Draft genome of Methanogenium marinum DSM 15558.</title>
        <authorList>
            <person name="Chen S.-C."/>
            <person name="You Y.-T."/>
        </authorList>
    </citation>
    <scope>NUCLEOTIDE SEQUENCE</scope>
    <source>
        <strain evidence="1">DSM 15558</strain>
    </source>
</reference>